<sequence>MTRLPVRTGRPNRDGRQISRFAHRLTVLTGVPVSLRWRPTTSPYWFGKDWQLVWSNGPTIARMRALAGKLAGHTGSVTVEHLQWSRCVLPSAFGLALIHNVRAGLPPLGDATSCNELLAQLDEIDYPEHGSPRDVLLAERLTRLGNHHEQDMLDFLTRYGLPGLGEGPLAPTSNLALLPQLQNDAHPG</sequence>
<organism evidence="1 2">
    <name type="scientific">Kribbella deserti</name>
    <dbReference type="NCBI Taxonomy" id="1926257"/>
    <lineage>
        <taxon>Bacteria</taxon>
        <taxon>Bacillati</taxon>
        <taxon>Actinomycetota</taxon>
        <taxon>Actinomycetes</taxon>
        <taxon>Propionibacteriales</taxon>
        <taxon>Kribbellaceae</taxon>
        <taxon>Kribbella</taxon>
    </lineage>
</organism>
<proteinExistence type="predicted"/>
<protein>
    <submittedName>
        <fullName evidence="1">Uncharacterized protein</fullName>
    </submittedName>
</protein>
<accession>A0ABV6QLW7</accession>
<name>A0ABV6QLW7_9ACTN</name>
<keyword evidence="2" id="KW-1185">Reference proteome</keyword>
<dbReference type="Proteomes" id="UP001589890">
    <property type="component" value="Unassembled WGS sequence"/>
</dbReference>
<dbReference type="RefSeq" id="WP_380048246.1">
    <property type="nucleotide sequence ID" value="NZ_JBHLTC010000018.1"/>
</dbReference>
<dbReference type="EMBL" id="JBHLTC010000018">
    <property type="protein sequence ID" value="MFC0625632.1"/>
    <property type="molecule type" value="Genomic_DNA"/>
</dbReference>
<gene>
    <name evidence="1" type="ORF">ACFFGN_16230</name>
</gene>
<evidence type="ECO:0000313" key="2">
    <source>
        <dbReference type="Proteomes" id="UP001589890"/>
    </source>
</evidence>
<reference evidence="1 2" key="1">
    <citation type="submission" date="2024-09" db="EMBL/GenBank/DDBJ databases">
        <authorList>
            <person name="Sun Q."/>
            <person name="Mori K."/>
        </authorList>
    </citation>
    <scope>NUCLEOTIDE SEQUENCE [LARGE SCALE GENOMIC DNA]</scope>
    <source>
        <strain evidence="1 2">CGMCC 1.15906</strain>
    </source>
</reference>
<evidence type="ECO:0000313" key="1">
    <source>
        <dbReference type="EMBL" id="MFC0625632.1"/>
    </source>
</evidence>
<comment type="caution">
    <text evidence="1">The sequence shown here is derived from an EMBL/GenBank/DDBJ whole genome shotgun (WGS) entry which is preliminary data.</text>
</comment>